<proteinExistence type="predicted"/>
<keyword evidence="1" id="KW-1133">Transmembrane helix</keyword>
<gene>
    <name evidence="2" type="ORF">Q5741_01165</name>
</gene>
<reference evidence="2 3" key="1">
    <citation type="submission" date="2023-07" db="EMBL/GenBank/DDBJ databases">
        <title>Paenibacillus sp. JX-17 nov. isolated from soil.</title>
        <authorList>
            <person name="Wan Y."/>
            <person name="Liu B."/>
        </authorList>
    </citation>
    <scope>NUCLEOTIDE SEQUENCE [LARGE SCALE GENOMIC DNA]</scope>
    <source>
        <strain evidence="2 3">JX-17</strain>
    </source>
</reference>
<evidence type="ECO:0008006" key="4">
    <source>
        <dbReference type="Google" id="ProtNLM"/>
    </source>
</evidence>
<keyword evidence="3" id="KW-1185">Reference proteome</keyword>
<feature type="transmembrane region" description="Helical" evidence="1">
    <location>
        <begin position="89"/>
        <end position="108"/>
    </location>
</feature>
<evidence type="ECO:0000256" key="1">
    <source>
        <dbReference type="SAM" id="Phobius"/>
    </source>
</evidence>
<protein>
    <recommendedName>
        <fullName evidence="4">Anti-sigma factor</fullName>
    </recommendedName>
</protein>
<dbReference type="RefSeq" id="WP_305022207.1">
    <property type="nucleotide sequence ID" value="NZ_JAUQTB010000001.1"/>
</dbReference>
<sequence>MSDCSNKDKEIWKSYITGGPPPHVEREMEERLLHDDYDLEQFLHELDDLDDLPVLTNPDDFADRIMLAVEAVELPHQKPRHRRWVDHPLFHYAIAACLMIFFFSSGLADNLLPHTGTITAPSEGPGMADQIMKAAVSWLDRLKP</sequence>
<accession>A0ABT9C8L0</accession>
<organism evidence="2 3">
    <name type="scientific">Paenibacillus lacisoli</name>
    <dbReference type="NCBI Taxonomy" id="3064525"/>
    <lineage>
        <taxon>Bacteria</taxon>
        <taxon>Bacillati</taxon>
        <taxon>Bacillota</taxon>
        <taxon>Bacilli</taxon>
        <taxon>Bacillales</taxon>
        <taxon>Paenibacillaceae</taxon>
        <taxon>Paenibacillus</taxon>
    </lineage>
</organism>
<keyword evidence="1" id="KW-0812">Transmembrane</keyword>
<keyword evidence="1" id="KW-0472">Membrane</keyword>
<evidence type="ECO:0000313" key="2">
    <source>
        <dbReference type="EMBL" id="MDO7905019.1"/>
    </source>
</evidence>
<name>A0ABT9C8L0_9BACL</name>
<dbReference type="EMBL" id="JAUQTB010000001">
    <property type="protein sequence ID" value="MDO7905019.1"/>
    <property type="molecule type" value="Genomic_DNA"/>
</dbReference>
<dbReference type="Proteomes" id="UP001240171">
    <property type="component" value="Unassembled WGS sequence"/>
</dbReference>
<evidence type="ECO:0000313" key="3">
    <source>
        <dbReference type="Proteomes" id="UP001240171"/>
    </source>
</evidence>
<comment type="caution">
    <text evidence="2">The sequence shown here is derived from an EMBL/GenBank/DDBJ whole genome shotgun (WGS) entry which is preliminary data.</text>
</comment>